<dbReference type="InterPro" id="IPR036910">
    <property type="entry name" value="HMG_box_dom_sf"/>
</dbReference>
<proteinExistence type="inferred from homology"/>
<dbReference type="InterPro" id="IPR056775">
    <property type="entry name" value="YABBY_C"/>
</dbReference>
<keyword evidence="10" id="KW-1185">Reference proteome</keyword>
<keyword evidence="5" id="KW-0862">Zinc</keyword>
<evidence type="ECO:0000313" key="10">
    <source>
        <dbReference type="Proteomes" id="UP000298416"/>
    </source>
</evidence>
<dbReference type="GO" id="GO:0045165">
    <property type="term" value="P:cell fate commitment"/>
    <property type="evidence" value="ECO:0007669"/>
    <property type="project" value="TreeGrafter"/>
</dbReference>
<dbReference type="InterPro" id="IPR056776">
    <property type="entry name" value="YABBY_N"/>
</dbReference>
<comment type="caution">
    <text evidence="9">The sequence shown here is derived from an EMBL/GenBank/DDBJ whole genome shotgun (WGS) entry which is preliminary data.</text>
</comment>
<evidence type="ECO:0000256" key="3">
    <source>
        <dbReference type="ARBA" id="ARBA00022723"/>
    </source>
</evidence>
<evidence type="ECO:0000256" key="1">
    <source>
        <dbReference type="ARBA" id="ARBA00004123"/>
    </source>
</evidence>
<dbReference type="EMBL" id="PNBA02000004">
    <property type="protein sequence ID" value="KAG6426439.1"/>
    <property type="molecule type" value="Genomic_DNA"/>
</dbReference>
<dbReference type="Gene3D" id="1.10.30.10">
    <property type="entry name" value="High mobility group box domain"/>
    <property type="match status" value="1"/>
</dbReference>
<dbReference type="Pfam" id="PF24868">
    <property type="entry name" value="YABBY_N"/>
    <property type="match status" value="1"/>
</dbReference>
<reference evidence="9" key="1">
    <citation type="submission" date="2018-01" db="EMBL/GenBank/DDBJ databases">
        <authorList>
            <person name="Mao J.F."/>
        </authorList>
    </citation>
    <scope>NUCLEOTIDE SEQUENCE</scope>
    <source>
        <strain evidence="9">Huo1</strain>
        <tissue evidence="9">Leaf</tissue>
    </source>
</reference>
<dbReference type="GO" id="GO:0009944">
    <property type="term" value="P:polarity specification of adaxial/abaxial axis"/>
    <property type="evidence" value="ECO:0007669"/>
    <property type="project" value="TreeGrafter"/>
</dbReference>
<accession>A0A8X8Y7L7</accession>
<gene>
    <name evidence="9" type="ORF">SASPL_110662</name>
</gene>
<feature type="domain" description="YABBY protein C-terminal" evidence="7">
    <location>
        <begin position="64"/>
        <end position="114"/>
    </location>
</feature>
<evidence type="ECO:0000256" key="5">
    <source>
        <dbReference type="ARBA" id="ARBA00022833"/>
    </source>
</evidence>
<comment type="similarity">
    <text evidence="2">Belongs to the YABBY family.</text>
</comment>
<comment type="subcellular location">
    <subcellularLocation>
        <location evidence="1">Nucleus</location>
    </subcellularLocation>
</comment>
<organism evidence="9">
    <name type="scientific">Salvia splendens</name>
    <name type="common">Scarlet sage</name>
    <dbReference type="NCBI Taxonomy" id="180675"/>
    <lineage>
        <taxon>Eukaryota</taxon>
        <taxon>Viridiplantae</taxon>
        <taxon>Streptophyta</taxon>
        <taxon>Embryophyta</taxon>
        <taxon>Tracheophyta</taxon>
        <taxon>Spermatophyta</taxon>
        <taxon>Magnoliopsida</taxon>
        <taxon>eudicotyledons</taxon>
        <taxon>Gunneridae</taxon>
        <taxon>Pentapetalae</taxon>
        <taxon>asterids</taxon>
        <taxon>lamiids</taxon>
        <taxon>Lamiales</taxon>
        <taxon>Lamiaceae</taxon>
        <taxon>Nepetoideae</taxon>
        <taxon>Mentheae</taxon>
        <taxon>Salviinae</taxon>
        <taxon>Salvia</taxon>
        <taxon>Salvia subgen. Calosphace</taxon>
        <taxon>core Calosphace</taxon>
    </lineage>
</organism>
<dbReference type="GO" id="GO:0005634">
    <property type="term" value="C:nucleus"/>
    <property type="evidence" value="ECO:0007669"/>
    <property type="project" value="UniProtKB-SubCell"/>
</dbReference>
<evidence type="ECO:0000256" key="2">
    <source>
        <dbReference type="ARBA" id="ARBA00010325"/>
    </source>
</evidence>
<evidence type="ECO:0000256" key="4">
    <source>
        <dbReference type="ARBA" id="ARBA00022771"/>
    </source>
</evidence>
<dbReference type="Proteomes" id="UP000298416">
    <property type="component" value="Unassembled WGS sequence"/>
</dbReference>
<protein>
    <recommendedName>
        <fullName evidence="11">HMG box domain-containing protein</fullName>
    </recommendedName>
</protein>
<name>A0A8X8Y7L7_SALSN</name>
<feature type="domain" description="YABBY N-terminal" evidence="8">
    <location>
        <begin position="11"/>
        <end position="46"/>
    </location>
</feature>
<reference evidence="9" key="2">
    <citation type="submission" date="2020-08" db="EMBL/GenBank/DDBJ databases">
        <title>Plant Genome Project.</title>
        <authorList>
            <person name="Zhang R.-G."/>
        </authorList>
    </citation>
    <scope>NUCLEOTIDE SEQUENCE</scope>
    <source>
        <strain evidence="9">Huo1</strain>
        <tissue evidence="9">Leaf</tissue>
    </source>
</reference>
<dbReference type="SUPFAM" id="SSF47095">
    <property type="entry name" value="HMG-box"/>
    <property type="match status" value="1"/>
</dbReference>
<dbReference type="GO" id="GO:0048481">
    <property type="term" value="P:plant ovule development"/>
    <property type="evidence" value="ECO:0007669"/>
    <property type="project" value="TreeGrafter"/>
</dbReference>
<dbReference type="GO" id="GO:0008270">
    <property type="term" value="F:zinc ion binding"/>
    <property type="evidence" value="ECO:0007669"/>
    <property type="project" value="UniProtKB-KW"/>
</dbReference>
<evidence type="ECO:0000256" key="6">
    <source>
        <dbReference type="ARBA" id="ARBA00023242"/>
    </source>
</evidence>
<keyword evidence="3" id="KW-0479">Metal-binding</keyword>
<dbReference type="AlphaFoldDB" id="A0A8X8Y7L7"/>
<sequence length="138" mass="15571">MPALESLQEQICYVIVPYNSLAMVVTINCGHCDNIFSLNMLHLFPSINQHLIMNDLMAICCGAAPEKKKRGPTAYNRFIKYEIKRLKAEHPNITHKEAFSAAAKNWAHCPQREYRDGQVSACDEGDTNYHGHAIHCPS</sequence>
<dbReference type="PANTHER" id="PTHR31675">
    <property type="entry name" value="PROTEIN YABBY 6-RELATED"/>
    <property type="match status" value="1"/>
</dbReference>
<evidence type="ECO:0000313" key="9">
    <source>
        <dbReference type="EMBL" id="KAG6426439.1"/>
    </source>
</evidence>
<keyword evidence="4" id="KW-0863">Zinc-finger</keyword>
<keyword evidence="6" id="KW-0539">Nucleus</keyword>
<dbReference type="PANTHER" id="PTHR31675:SF8">
    <property type="entry name" value="AXIAL REGULATOR YABBY 4"/>
    <property type="match status" value="1"/>
</dbReference>
<evidence type="ECO:0000259" key="7">
    <source>
        <dbReference type="Pfam" id="PF04690"/>
    </source>
</evidence>
<dbReference type="CDD" id="cd00084">
    <property type="entry name" value="HMG-box_SF"/>
    <property type="match status" value="1"/>
</dbReference>
<dbReference type="InterPro" id="IPR006780">
    <property type="entry name" value="YABBY"/>
</dbReference>
<dbReference type="Pfam" id="PF04690">
    <property type="entry name" value="YABBY"/>
    <property type="match status" value="1"/>
</dbReference>
<evidence type="ECO:0000259" key="8">
    <source>
        <dbReference type="Pfam" id="PF24868"/>
    </source>
</evidence>
<evidence type="ECO:0008006" key="11">
    <source>
        <dbReference type="Google" id="ProtNLM"/>
    </source>
</evidence>